<feature type="compositionally biased region" description="Acidic residues" evidence="5">
    <location>
        <begin position="266"/>
        <end position="276"/>
    </location>
</feature>
<organism evidence="7 8">
    <name type="scientific">Sphagnum jensenii</name>
    <dbReference type="NCBI Taxonomy" id="128206"/>
    <lineage>
        <taxon>Eukaryota</taxon>
        <taxon>Viridiplantae</taxon>
        <taxon>Streptophyta</taxon>
        <taxon>Embryophyta</taxon>
        <taxon>Bryophyta</taxon>
        <taxon>Sphagnophytina</taxon>
        <taxon>Sphagnopsida</taxon>
        <taxon>Sphagnales</taxon>
        <taxon>Sphagnaceae</taxon>
        <taxon>Sphagnum</taxon>
    </lineage>
</organism>
<dbReference type="InterPro" id="IPR003340">
    <property type="entry name" value="B3_DNA-bd"/>
</dbReference>
<dbReference type="PROSITE" id="PS50863">
    <property type="entry name" value="B3"/>
    <property type="match status" value="2"/>
</dbReference>
<dbReference type="PANTHER" id="PTHR31391">
    <property type="entry name" value="B3 DOMAIN-CONTAINING PROTEIN OS11G0197600-RELATED"/>
    <property type="match status" value="1"/>
</dbReference>
<dbReference type="CDD" id="cd10017">
    <property type="entry name" value="B3_DNA"/>
    <property type="match status" value="2"/>
</dbReference>
<evidence type="ECO:0000256" key="5">
    <source>
        <dbReference type="SAM" id="MobiDB-lite"/>
    </source>
</evidence>
<reference evidence="7" key="1">
    <citation type="submission" date="2024-02" db="EMBL/GenBank/DDBJ databases">
        <authorList>
            <consortium name="ELIXIR-Norway"/>
            <consortium name="Elixir Norway"/>
        </authorList>
    </citation>
    <scope>NUCLEOTIDE SEQUENCE</scope>
</reference>
<evidence type="ECO:0000313" key="7">
    <source>
        <dbReference type="EMBL" id="CAK9261598.1"/>
    </source>
</evidence>
<accession>A0ABP0W6U1</accession>
<keyword evidence="8" id="KW-1185">Reference proteome</keyword>
<dbReference type="Proteomes" id="UP001497444">
    <property type="component" value="Chromosome 14"/>
</dbReference>
<dbReference type="InterPro" id="IPR015300">
    <property type="entry name" value="DNA-bd_pseudobarrel_sf"/>
</dbReference>
<evidence type="ECO:0000256" key="1">
    <source>
        <dbReference type="ARBA" id="ARBA00023015"/>
    </source>
</evidence>
<keyword evidence="1" id="KW-0805">Transcription regulation</keyword>
<dbReference type="SMART" id="SM01019">
    <property type="entry name" value="B3"/>
    <property type="match status" value="2"/>
</dbReference>
<evidence type="ECO:0000256" key="3">
    <source>
        <dbReference type="ARBA" id="ARBA00023163"/>
    </source>
</evidence>
<protein>
    <recommendedName>
        <fullName evidence="6">TF-B3 domain-containing protein</fullName>
    </recommendedName>
</protein>
<dbReference type="Gene3D" id="2.40.330.10">
    <property type="entry name" value="DNA-binding pseudobarrel domain"/>
    <property type="match status" value="2"/>
</dbReference>
<feature type="domain" description="TF-B3" evidence="6">
    <location>
        <begin position="106"/>
        <end position="204"/>
    </location>
</feature>
<evidence type="ECO:0000313" key="8">
    <source>
        <dbReference type="Proteomes" id="UP001497444"/>
    </source>
</evidence>
<evidence type="ECO:0000259" key="6">
    <source>
        <dbReference type="PROSITE" id="PS50863"/>
    </source>
</evidence>
<gene>
    <name evidence="7" type="ORF">CSSPJE1EN1_LOCUS7076</name>
</gene>
<evidence type="ECO:0000256" key="2">
    <source>
        <dbReference type="ARBA" id="ARBA00023125"/>
    </source>
</evidence>
<sequence>MDGAMKLFDHPQQTLQLTEMLETIVSNPNIRAEVEKWPKEQQGVQCDTVAQVQETAAATTAVRPAQCSAAMEPGDDVKVVKEEPVTRGAAKRLNETDKVSSSTKRPSFLKTLTENSLNSWMHIPKAFLELHSSEIQGNSSHRVKLEGPSGDIWLIAMYMMGKGPHGFRQGWKAFITDNHLKKGDRLLFTLISTSHFTVRVFDENGLEAVAAADSKLATNNTAQFVREVGGGRILHNCKVRKERDNNTGDNDTPATYSKEHVKLPAPDDDDDDDGLPENDAKRLRGEPNPSLTQCPDATRCTRRSKAPVTRLHDTKQAAAKRRRAAEPCSRGAAAAAPGTKKEVRKSSSSKPSNWSGGGQQMEKFGPGFFSKTWISQRQPVTETEREQAMIAAHALKTQNPSVVLLMRPSHVYRGFWLCLPIEFARIWLPKKDTDVILEDEAGFGWPARWLSNENRQGLSGGWANFSRDHCLEEGDMCVFEIVDAQHWIILVHIFRVVDVKIVPGSRDDGKGHYKLVRGDGCHSSTKTAKTKAQLASKKNLNRTKNPTKRHMWRAPRLDQVTRKQQQRSRGVLKVPIQELSCKTTTTHADGMTTTKAAAAFDEIDIKPKVNNKLEPGAIPKIPTSTTNNYCIPFATVKIEKEMVTPGIDMKPNVEQLQFEAQELNPSPYDLRRNNHNVFNNNNNNNTGSCFEEKPKIVVASSRILKSAENRPRMYYRVSRLIDRRKAENGELEFKVELEQGPSAVLPKEQQQQHPPSWTTTKDEEGYWWVPYSQFSSDFRSCSID</sequence>
<evidence type="ECO:0000256" key="4">
    <source>
        <dbReference type="ARBA" id="ARBA00023242"/>
    </source>
</evidence>
<dbReference type="InterPro" id="IPR044837">
    <property type="entry name" value="REM16-like"/>
</dbReference>
<dbReference type="Pfam" id="PF02362">
    <property type="entry name" value="B3"/>
    <property type="match status" value="2"/>
</dbReference>
<keyword evidence="2" id="KW-0238">DNA-binding</keyword>
<dbReference type="PANTHER" id="PTHR31391:SF106">
    <property type="entry name" value="B3 DOMAIN-CONTAINING PROTEIN OS01G0723500"/>
    <property type="match status" value="1"/>
</dbReference>
<dbReference type="SUPFAM" id="SSF101936">
    <property type="entry name" value="DNA-binding pseudobarrel domain"/>
    <property type="match status" value="2"/>
</dbReference>
<name>A0ABP0W6U1_9BRYO</name>
<feature type="region of interest" description="Disordered" evidence="5">
    <location>
        <begin position="239"/>
        <end position="361"/>
    </location>
</feature>
<keyword evidence="4" id="KW-0539">Nucleus</keyword>
<dbReference type="EMBL" id="OZ020109">
    <property type="protein sequence ID" value="CAK9261598.1"/>
    <property type="molecule type" value="Genomic_DNA"/>
</dbReference>
<keyword evidence="3" id="KW-0804">Transcription</keyword>
<proteinExistence type="predicted"/>
<feature type="domain" description="TF-B3" evidence="6">
    <location>
        <begin position="402"/>
        <end position="497"/>
    </location>
</feature>